<keyword evidence="1" id="KW-0812">Transmembrane</keyword>
<reference evidence="3 4" key="1">
    <citation type="journal article" date="2016" name="Nat. Commun.">
        <title>Thousands of microbial genomes shed light on interconnected biogeochemical processes in an aquifer system.</title>
        <authorList>
            <person name="Anantharaman K."/>
            <person name="Brown C.T."/>
            <person name="Hug L.A."/>
            <person name="Sharon I."/>
            <person name="Castelle C.J."/>
            <person name="Probst A.J."/>
            <person name="Thomas B.C."/>
            <person name="Singh A."/>
            <person name="Wilkins M.J."/>
            <person name="Karaoz U."/>
            <person name="Brodie E.L."/>
            <person name="Williams K.H."/>
            <person name="Hubbard S.S."/>
            <person name="Banfield J.F."/>
        </authorList>
    </citation>
    <scope>NUCLEOTIDE SEQUENCE [LARGE SCALE GENOMIC DNA]</scope>
</reference>
<feature type="transmembrane region" description="Helical" evidence="1">
    <location>
        <begin position="256"/>
        <end position="276"/>
    </location>
</feature>
<keyword evidence="1" id="KW-1133">Transmembrane helix</keyword>
<evidence type="ECO:0000313" key="3">
    <source>
        <dbReference type="EMBL" id="OGD74353.1"/>
    </source>
</evidence>
<sequence>MQNKKLHPLVSVIMTAYNADKFVGQAVGSIQAQTYPNLELIVVNDGSVDNTLSVVRKIAQSDKRIKVISYDKNRGASYASNLALDKARGKLIARMDADDIAIVDRFEKQVNYLLSNPEAIAVGGQCELIDSLGKSIGEKSFPLIHTQIYSALYQYNPVQHPTIMVNTKLLGKHKLVYHSDVVLAHDLELLFFLAQYGQLANLPDTILQYRIHNDSLSLRNPKKTFYDTIAVRSRAVKKYGYVPNLRGQVMGLMQQMIVGILPNVIIYPLFHLIRMSQVGDVKTLVLSTGRYTTRQIQLRLAGMTAAIATWLVR</sequence>
<dbReference type="InterPro" id="IPR001173">
    <property type="entry name" value="Glyco_trans_2-like"/>
</dbReference>
<dbReference type="Pfam" id="PF00535">
    <property type="entry name" value="Glycos_transf_2"/>
    <property type="match status" value="1"/>
</dbReference>
<dbReference type="AlphaFoldDB" id="A0A1F5F3Z4"/>
<comment type="caution">
    <text evidence="3">The sequence shown here is derived from an EMBL/GenBank/DDBJ whole genome shotgun (WGS) entry which is preliminary data.</text>
</comment>
<gene>
    <name evidence="3" type="ORF">A2228_02355</name>
</gene>
<dbReference type="GO" id="GO:0016758">
    <property type="term" value="F:hexosyltransferase activity"/>
    <property type="evidence" value="ECO:0007669"/>
    <property type="project" value="UniProtKB-ARBA"/>
</dbReference>
<organism evidence="3 4">
    <name type="scientific">Candidatus Collierbacteria bacterium RIFOXYA2_FULL_46_10</name>
    <dbReference type="NCBI Taxonomy" id="1817726"/>
    <lineage>
        <taxon>Bacteria</taxon>
        <taxon>Candidatus Collieribacteriota</taxon>
    </lineage>
</organism>
<proteinExistence type="predicted"/>
<evidence type="ECO:0000256" key="1">
    <source>
        <dbReference type="SAM" id="Phobius"/>
    </source>
</evidence>
<evidence type="ECO:0000259" key="2">
    <source>
        <dbReference type="Pfam" id="PF00535"/>
    </source>
</evidence>
<dbReference type="InterPro" id="IPR029044">
    <property type="entry name" value="Nucleotide-diphossugar_trans"/>
</dbReference>
<protein>
    <recommendedName>
        <fullName evidence="2">Glycosyltransferase 2-like domain-containing protein</fullName>
    </recommendedName>
</protein>
<dbReference type="EMBL" id="MFAK01000037">
    <property type="protein sequence ID" value="OGD74353.1"/>
    <property type="molecule type" value="Genomic_DNA"/>
</dbReference>
<dbReference type="PANTHER" id="PTHR22916">
    <property type="entry name" value="GLYCOSYLTRANSFERASE"/>
    <property type="match status" value="1"/>
</dbReference>
<accession>A0A1F5F3Z4</accession>
<dbReference type="Gene3D" id="3.90.550.10">
    <property type="entry name" value="Spore Coat Polysaccharide Biosynthesis Protein SpsA, Chain A"/>
    <property type="match status" value="1"/>
</dbReference>
<evidence type="ECO:0000313" key="4">
    <source>
        <dbReference type="Proteomes" id="UP000176191"/>
    </source>
</evidence>
<keyword evidence="1" id="KW-0472">Membrane</keyword>
<dbReference type="PANTHER" id="PTHR22916:SF3">
    <property type="entry name" value="UDP-GLCNAC:BETAGAL BETA-1,3-N-ACETYLGLUCOSAMINYLTRANSFERASE-LIKE PROTEIN 1"/>
    <property type="match status" value="1"/>
</dbReference>
<feature type="domain" description="Glycosyltransferase 2-like" evidence="2">
    <location>
        <begin position="11"/>
        <end position="124"/>
    </location>
</feature>
<name>A0A1F5F3Z4_9BACT</name>
<dbReference type="SUPFAM" id="SSF53448">
    <property type="entry name" value="Nucleotide-diphospho-sugar transferases"/>
    <property type="match status" value="1"/>
</dbReference>
<dbReference type="Proteomes" id="UP000176191">
    <property type="component" value="Unassembled WGS sequence"/>
</dbReference>